<dbReference type="InterPro" id="IPR054849">
    <property type="entry name" value="UPF0336_fam"/>
</dbReference>
<evidence type="ECO:0000256" key="1">
    <source>
        <dbReference type="ARBA" id="ARBA00005254"/>
    </source>
</evidence>
<dbReference type="PANTHER" id="PTHR43841:SF3">
    <property type="entry name" value="(3R)-HYDROXYACYL-ACP DEHYDRATASE SUBUNIT HADB"/>
    <property type="match status" value="1"/>
</dbReference>
<reference evidence="4" key="1">
    <citation type="journal article" date="2021" name="Nat. Microbiol.">
        <title>Cocultivation of an ultrasmall environmental parasitic bacterium with lytic ability against bacteria associated with wastewater foams.</title>
        <authorList>
            <person name="Batinovic S."/>
            <person name="Rose J.J.A."/>
            <person name="Ratcliffe J."/>
            <person name="Seviour R.J."/>
            <person name="Petrovski S."/>
        </authorList>
    </citation>
    <scope>NUCLEOTIDE SEQUENCE</scope>
    <source>
        <strain evidence="4">CON9</strain>
    </source>
</reference>
<dbReference type="CDD" id="cd03441">
    <property type="entry name" value="R_hydratase_like"/>
    <property type="match status" value="1"/>
</dbReference>
<evidence type="ECO:0000259" key="3">
    <source>
        <dbReference type="Pfam" id="PF13452"/>
    </source>
</evidence>
<dbReference type="Pfam" id="PF13452">
    <property type="entry name" value="FAS1_DH_region"/>
    <property type="match status" value="1"/>
</dbReference>
<evidence type="ECO:0000259" key="2">
    <source>
        <dbReference type="Pfam" id="PF01575"/>
    </source>
</evidence>
<comment type="similarity">
    <text evidence="1">Belongs to the enoyl-CoA hydratase/isomerase family.</text>
</comment>
<dbReference type="InterPro" id="IPR029069">
    <property type="entry name" value="HotDog_dom_sf"/>
</dbReference>
<sequence>MSQVSAEELTQRALAFRSGERSSPEELAARTAELVGYHYTVDDYFEVGREDVRRHALAVQDAHPVHWHEAKARDLGHDTLIAAPTFVSIIGVVAQRKLFDEVIVGYDLWSILQTDQRLMYHRPIKVGDQLVCDVTLDSFRHVTGPEIVDLMVTKNVIWNQHGEPVMTTWTSLAARPGLDIDPALVESLDHVMMKVDTVPDPGKTIVADAGAERRPDPTELPQAYGAIDFDSLTVGQELPDKRFLLTRGNLANYAGVAGDPNPIHFSDHVVKAAGLEGVVAHGMQTMGLGASYISEFIGDPAAFCEYNVRFTSMVYVPEDDSAAVDFTGKIKSLDPQSRRGTIAIVAKQGSRRIFGRAQAVIQFG</sequence>
<accession>A0ABX6IKV3</accession>
<dbReference type="PANTHER" id="PTHR43841">
    <property type="entry name" value="3-HYDROXYACYL-THIOESTER DEHYDRATASE HTDX-RELATED"/>
    <property type="match status" value="1"/>
</dbReference>
<dbReference type="NCBIfam" id="NF040620">
    <property type="entry name" value="fused_HadA_HadB"/>
    <property type="match status" value="1"/>
</dbReference>
<dbReference type="RefSeq" id="WP_213244807.1">
    <property type="nucleotide sequence ID" value="NZ_CP045806.1"/>
</dbReference>
<dbReference type="SUPFAM" id="SSF54637">
    <property type="entry name" value="Thioesterase/thiol ester dehydrase-isomerase"/>
    <property type="match status" value="2"/>
</dbReference>
<feature type="domain" description="MaoC-like" evidence="2">
    <location>
        <begin position="242"/>
        <end position="332"/>
    </location>
</feature>
<dbReference type="Proteomes" id="UP001059836">
    <property type="component" value="Chromosome"/>
</dbReference>
<keyword evidence="5" id="KW-1185">Reference proteome</keyword>
<dbReference type="Pfam" id="PF01575">
    <property type="entry name" value="MaoC_dehydratas"/>
    <property type="match status" value="1"/>
</dbReference>
<evidence type="ECO:0000313" key="4">
    <source>
        <dbReference type="EMBL" id="QHN36547.1"/>
    </source>
</evidence>
<proteinExistence type="inferred from homology"/>
<gene>
    <name evidence="4" type="ORF">GII31_18250</name>
</gene>
<dbReference type="EMBL" id="CP045809">
    <property type="protein sequence ID" value="QHN36547.1"/>
    <property type="molecule type" value="Genomic_DNA"/>
</dbReference>
<organism evidence="4 5">
    <name type="scientific">Gordonia pseudamarae</name>
    <dbReference type="NCBI Taxonomy" id="2831662"/>
    <lineage>
        <taxon>Bacteria</taxon>
        <taxon>Bacillati</taxon>
        <taxon>Actinomycetota</taxon>
        <taxon>Actinomycetes</taxon>
        <taxon>Mycobacteriales</taxon>
        <taxon>Gordoniaceae</taxon>
        <taxon>Gordonia</taxon>
    </lineage>
</organism>
<name>A0ABX6IKV3_9ACTN</name>
<dbReference type="NCBIfam" id="NF040624">
    <property type="entry name" value="HadA"/>
    <property type="match status" value="1"/>
</dbReference>
<evidence type="ECO:0000313" key="5">
    <source>
        <dbReference type="Proteomes" id="UP001059836"/>
    </source>
</evidence>
<dbReference type="InterPro" id="IPR002539">
    <property type="entry name" value="MaoC-like_dom"/>
</dbReference>
<feature type="domain" description="FAS1-like dehydratase" evidence="3">
    <location>
        <begin position="34"/>
        <end position="167"/>
    </location>
</feature>
<dbReference type="Gene3D" id="3.10.129.10">
    <property type="entry name" value="Hotdog Thioesterase"/>
    <property type="match status" value="2"/>
</dbReference>
<protein>
    <submittedName>
        <fullName evidence="4">(R)-hydratase</fullName>
    </submittedName>
</protein>
<dbReference type="InterPro" id="IPR039569">
    <property type="entry name" value="FAS1-like_DH_region"/>
</dbReference>